<dbReference type="EMBL" id="BPLQ01003100">
    <property type="protein sequence ID" value="GIX97968.1"/>
    <property type="molecule type" value="Genomic_DNA"/>
</dbReference>
<name>A0AAV4PPA5_9ARAC</name>
<keyword evidence="2" id="KW-1185">Reference proteome</keyword>
<evidence type="ECO:0000313" key="2">
    <source>
        <dbReference type="Proteomes" id="UP001054837"/>
    </source>
</evidence>
<accession>A0AAV4PPA5</accession>
<comment type="caution">
    <text evidence="1">The sequence shown here is derived from an EMBL/GenBank/DDBJ whole genome shotgun (WGS) entry which is preliminary data.</text>
</comment>
<sequence>MDAYTIIHSQDTFRDLFIIQAPRSRQGQSEQTIKQTRPLTTVSLFPIHHRRLHTTQDSRSSNHPSRTMSLMQLTYATVDTKRRPIGIHSS</sequence>
<proteinExistence type="predicted"/>
<dbReference type="Proteomes" id="UP001054837">
    <property type="component" value="Unassembled WGS sequence"/>
</dbReference>
<gene>
    <name evidence="1" type="ORF">CDAR_446581</name>
</gene>
<organism evidence="1 2">
    <name type="scientific">Caerostris darwini</name>
    <dbReference type="NCBI Taxonomy" id="1538125"/>
    <lineage>
        <taxon>Eukaryota</taxon>
        <taxon>Metazoa</taxon>
        <taxon>Ecdysozoa</taxon>
        <taxon>Arthropoda</taxon>
        <taxon>Chelicerata</taxon>
        <taxon>Arachnida</taxon>
        <taxon>Araneae</taxon>
        <taxon>Araneomorphae</taxon>
        <taxon>Entelegynae</taxon>
        <taxon>Araneoidea</taxon>
        <taxon>Araneidae</taxon>
        <taxon>Caerostris</taxon>
    </lineage>
</organism>
<protein>
    <recommendedName>
        <fullName evidence="3">Ycf15</fullName>
    </recommendedName>
</protein>
<dbReference type="AlphaFoldDB" id="A0AAV4PPA5"/>
<reference evidence="1 2" key="1">
    <citation type="submission" date="2021-06" db="EMBL/GenBank/DDBJ databases">
        <title>Caerostris darwini draft genome.</title>
        <authorList>
            <person name="Kono N."/>
            <person name="Arakawa K."/>
        </authorList>
    </citation>
    <scope>NUCLEOTIDE SEQUENCE [LARGE SCALE GENOMIC DNA]</scope>
</reference>
<evidence type="ECO:0008006" key="3">
    <source>
        <dbReference type="Google" id="ProtNLM"/>
    </source>
</evidence>
<evidence type="ECO:0000313" key="1">
    <source>
        <dbReference type="EMBL" id="GIX97968.1"/>
    </source>
</evidence>